<dbReference type="InterPro" id="IPR001245">
    <property type="entry name" value="Ser-Thr/Tyr_kinase_cat_dom"/>
</dbReference>
<comment type="caution">
    <text evidence="4">The sequence shown here is derived from an EMBL/GenBank/DDBJ whole genome shotgun (WGS) entry which is preliminary data.</text>
</comment>
<dbReference type="GO" id="GO:0002009">
    <property type="term" value="P:morphogenesis of an epithelium"/>
    <property type="evidence" value="ECO:0007669"/>
    <property type="project" value="UniProtKB-ARBA"/>
</dbReference>
<keyword evidence="2" id="KW-0067">ATP-binding</keyword>
<keyword evidence="5" id="KW-1185">Reference proteome</keyword>
<dbReference type="InterPro" id="IPR050198">
    <property type="entry name" value="Non-receptor_tyrosine_kinases"/>
</dbReference>
<accession>A0AAV8VI29</accession>
<proteinExistence type="predicted"/>
<dbReference type="SUPFAM" id="SSF56112">
    <property type="entry name" value="Protein kinase-like (PK-like)"/>
    <property type="match status" value="1"/>
</dbReference>
<evidence type="ECO:0000313" key="5">
    <source>
        <dbReference type="Proteomes" id="UP001159042"/>
    </source>
</evidence>
<reference evidence="4 5" key="1">
    <citation type="journal article" date="2023" name="Insect Mol. Biol.">
        <title>Genome sequencing provides insights into the evolution of gene families encoding plant cell wall-degrading enzymes in longhorned beetles.</title>
        <authorList>
            <person name="Shin N.R."/>
            <person name="Okamura Y."/>
            <person name="Kirsch R."/>
            <person name="Pauchet Y."/>
        </authorList>
    </citation>
    <scope>NUCLEOTIDE SEQUENCE [LARGE SCALE GENOMIC DNA]</scope>
    <source>
        <strain evidence="4">EAD_L_NR</strain>
    </source>
</reference>
<evidence type="ECO:0000313" key="4">
    <source>
        <dbReference type="EMBL" id="KAJ8913737.1"/>
    </source>
</evidence>
<dbReference type="GO" id="GO:0004672">
    <property type="term" value="F:protein kinase activity"/>
    <property type="evidence" value="ECO:0007669"/>
    <property type="project" value="InterPro"/>
</dbReference>
<name>A0AAV8VI29_9CUCU</name>
<dbReference type="PRINTS" id="PR00109">
    <property type="entry name" value="TYRKINASE"/>
</dbReference>
<protein>
    <recommendedName>
        <fullName evidence="3">Protein kinase domain-containing protein</fullName>
    </recommendedName>
</protein>
<dbReference type="Proteomes" id="UP001159042">
    <property type="component" value="Unassembled WGS sequence"/>
</dbReference>
<dbReference type="InterPro" id="IPR000719">
    <property type="entry name" value="Prot_kinase_dom"/>
</dbReference>
<dbReference type="Pfam" id="PF07714">
    <property type="entry name" value="PK_Tyr_Ser-Thr"/>
    <property type="match status" value="1"/>
</dbReference>
<gene>
    <name evidence="4" type="ORF">NQ315_007454</name>
</gene>
<dbReference type="EMBL" id="JANEYG010000089">
    <property type="protein sequence ID" value="KAJ8913737.1"/>
    <property type="molecule type" value="Genomic_DNA"/>
</dbReference>
<feature type="domain" description="Protein kinase" evidence="3">
    <location>
        <begin position="21"/>
        <end position="289"/>
    </location>
</feature>
<sequence length="296" mass="34182">MAASFLDLLKDRDICNYNETFQNFDELFMSSELKKLLIKNESLKELHLLGRLIQPDGSTRQVAIKAGKKNLDKEMLREANTLARLNHRNVIKLVAFQRIPMRIVTEHMEWGNLSSAVIDNKIPIPDLLKAFHDVASGMEYVAEQKYVHRDLFSKNILVDSNKTCKIGDFGFARYFGYNSKGEFKETVSPVTEYHTSPEARQYQVFSTKTDVWSFGVLVYEMYYASEPVPAKEDLLKFIATSFKWIMNMDTSLPRARLCPIKFHDYLCDKILNLNPERRASFTAIKHKIAELMTGCK</sequence>
<dbReference type="InterPro" id="IPR011009">
    <property type="entry name" value="Kinase-like_dom_sf"/>
</dbReference>
<keyword evidence="1" id="KW-0547">Nucleotide-binding</keyword>
<organism evidence="4 5">
    <name type="scientific">Exocentrus adspersus</name>
    <dbReference type="NCBI Taxonomy" id="1586481"/>
    <lineage>
        <taxon>Eukaryota</taxon>
        <taxon>Metazoa</taxon>
        <taxon>Ecdysozoa</taxon>
        <taxon>Arthropoda</taxon>
        <taxon>Hexapoda</taxon>
        <taxon>Insecta</taxon>
        <taxon>Pterygota</taxon>
        <taxon>Neoptera</taxon>
        <taxon>Endopterygota</taxon>
        <taxon>Coleoptera</taxon>
        <taxon>Polyphaga</taxon>
        <taxon>Cucujiformia</taxon>
        <taxon>Chrysomeloidea</taxon>
        <taxon>Cerambycidae</taxon>
        <taxon>Lamiinae</taxon>
        <taxon>Acanthocinini</taxon>
        <taxon>Exocentrus</taxon>
    </lineage>
</organism>
<dbReference type="PROSITE" id="PS50011">
    <property type="entry name" value="PROTEIN_KINASE_DOM"/>
    <property type="match status" value="1"/>
</dbReference>
<dbReference type="PANTHER" id="PTHR24418">
    <property type="entry name" value="TYROSINE-PROTEIN KINASE"/>
    <property type="match status" value="1"/>
</dbReference>
<evidence type="ECO:0000256" key="1">
    <source>
        <dbReference type="ARBA" id="ARBA00022741"/>
    </source>
</evidence>
<dbReference type="Gene3D" id="1.10.510.10">
    <property type="entry name" value="Transferase(Phosphotransferase) domain 1"/>
    <property type="match status" value="1"/>
</dbReference>
<evidence type="ECO:0000256" key="2">
    <source>
        <dbReference type="ARBA" id="ARBA00022840"/>
    </source>
</evidence>
<evidence type="ECO:0000259" key="3">
    <source>
        <dbReference type="PROSITE" id="PS50011"/>
    </source>
</evidence>
<dbReference type="AlphaFoldDB" id="A0AAV8VI29"/>
<dbReference type="GO" id="GO:0005524">
    <property type="term" value="F:ATP binding"/>
    <property type="evidence" value="ECO:0007669"/>
    <property type="project" value="UniProtKB-KW"/>
</dbReference>